<dbReference type="PROSITE" id="PS52029">
    <property type="entry name" value="LD_TPASE"/>
    <property type="match status" value="1"/>
</dbReference>
<accession>A0ABU2P0Q1</accession>
<keyword evidence="6 7" id="KW-0961">Cell wall biogenesis/degradation</keyword>
<evidence type="ECO:0000256" key="1">
    <source>
        <dbReference type="ARBA" id="ARBA00004752"/>
    </source>
</evidence>
<evidence type="ECO:0000256" key="8">
    <source>
        <dbReference type="SAM" id="SignalP"/>
    </source>
</evidence>
<comment type="caution">
    <text evidence="10">The sequence shown here is derived from an EMBL/GenBank/DDBJ whole genome shotgun (WGS) entry which is preliminary data.</text>
</comment>
<keyword evidence="4 7" id="KW-0573">Peptidoglycan synthesis</keyword>
<gene>
    <name evidence="10" type="ORF">RM572_27425</name>
</gene>
<evidence type="ECO:0000256" key="4">
    <source>
        <dbReference type="ARBA" id="ARBA00022984"/>
    </source>
</evidence>
<dbReference type="PROSITE" id="PS51257">
    <property type="entry name" value="PROKAR_LIPOPROTEIN"/>
    <property type="match status" value="1"/>
</dbReference>
<evidence type="ECO:0000256" key="2">
    <source>
        <dbReference type="ARBA" id="ARBA00022679"/>
    </source>
</evidence>
<dbReference type="Pfam" id="PF03734">
    <property type="entry name" value="YkuD"/>
    <property type="match status" value="1"/>
</dbReference>
<evidence type="ECO:0000313" key="11">
    <source>
        <dbReference type="Proteomes" id="UP001183414"/>
    </source>
</evidence>
<keyword evidence="11" id="KW-1185">Reference proteome</keyword>
<dbReference type="Gene3D" id="2.60.40.3710">
    <property type="match status" value="1"/>
</dbReference>
<evidence type="ECO:0000256" key="3">
    <source>
        <dbReference type="ARBA" id="ARBA00022960"/>
    </source>
</evidence>
<reference evidence="11" key="1">
    <citation type="submission" date="2023-07" db="EMBL/GenBank/DDBJ databases">
        <title>30 novel species of actinomycetes from the DSMZ collection.</title>
        <authorList>
            <person name="Nouioui I."/>
        </authorList>
    </citation>
    <scope>NUCLEOTIDE SEQUENCE [LARGE SCALE GENOMIC DNA]</scope>
    <source>
        <strain evidence="11">DSM 42041</strain>
    </source>
</reference>
<dbReference type="PANTHER" id="PTHR30582:SF2">
    <property type="entry name" value="L,D-TRANSPEPTIDASE YCIB-RELATED"/>
    <property type="match status" value="1"/>
</dbReference>
<feature type="signal peptide" evidence="8">
    <location>
        <begin position="1"/>
        <end position="28"/>
    </location>
</feature>
<evidence type="ECO:0000259" key="9">
    <source>
        <dbReference type="PROSITE" id="PS52029"/>
    </source>
</evidence>
<feature type="domain" description="L,D-TPase catalytic" evidence="9">
    <location>
        <begin position="242"/>
        <end position="367"/>
    </location>
</feature>
<dbReference type="Pfam" id="PF17964">
    <property type="entry name" value="Big_10"/>
    <property type="match status" value="1"/>
</dbReference>
<dbReference type="EMBL" id="JAVREQ010000039">
    <property type="protein sequence ID" value="MDT0382495.1"/>
    <property type="molecule type" value="Genomic_DNA"/>
</dbReference>
<dbReference type="InterPro" id="IPR005490">
    <property type="entry name" value="LD_TPept_cat_dom"/>
</dbReference>
<evidence type="ECO:0000256" key="7">
    <source>
        <dbReference type="PROSITE-ProRule" id="PRU01373"/>
    </source>
</evidence>
<sequence>MTDIRKRRTAVSCALLLGPLAVGLTACGEDGHPLAAAPYDAGSQVALSAEDGSDDVDYRKPLVVTAEDGEALLTDVVATDAGGRHVRGRLSEDGARWHSTAPLAAGTRYTVRVSTENEDGEPGRRTVRFGTRPSDGKKFTVTFGPEKGEYGVGQPLVAELSHKVKGREQRETVERALNVRSTPRAQGGWHWVDAQTLHYRPKEYWPSHASISVSAALEGIKIRDGLRGGVSKPLSIRTDDRVEGTVDLAAHTLTVTRDGEEARTIPISAGKPGFRTRVGVKVILGKTQFLRMTSGSIGIPAGSSESYDLPVYWNARLTHSGEFLHAAPWSSGSQGVANTSHGCTGMSTENAKWLFGLVQEGDVFTYVNGDGGEQMPAFGNGFGDWNLSWSEWREGSALTGEGKPAEAPLGDIEFAQARLRFQA</sequence>
<keyword evidence="8" id="KW-0732">Signal</keyword>
<keyword evidence="3 7" id="KW-0133">Cell shape</keyword>
<dbReference type="CDD" id="cd16913">
    <property type="entry name" value="YkuD_like"/>
    <property type="match status" value="1"/>
</dbReference>
<protein>
    <submittedName>
        <fullName evidence="10">Ig-like domain-containing protein</fullName>
    </submittedName>
</protein>
<dbReference type="Gene3D" id="2.60.40.3780">
    <property type="match status" value="1"/>
</dbReference>
<feature type="active site" description="Proton donor/acceptor" evidence="7">
    <location>
        <position position="325"/>
    </location>
</feature>
<dbReference type="RefSeq" id="WP_311676080.1">
    <property type="nucleotide sequence ID" value="NZ_JAVREQ010000039.1"/>
</dbReference>
<proteinExistence type="predicted"/>
<dbReference type="InterPro" id="IPR038063">
    <property type="entry name" value="Transpep_catalytic_dom"/>
</dbReference>
<dbReference type="Gene3D" id="2.40.440.10">
    <property type="entry name" value="L,D-transpeptidase catalytic domain-like"/>
    <property type="match status" value="1"/>
</dbReference>
<keyword evidence="5" id="KW-0012">Acyltransferase</keyword>
<feature type="chain" id="PRO_5045096050" evidence="8">
    <location>
        <begin position="29"/>
        <end position="423"/>
    </location>
</feature>
<dbReference type="PANTHER" id="PTHR30582">
    <property type="entry name" value="L,D-TRANSPEPTIDASE"/>
    <property type="match status" value="1"/>
</dbReference>
<dbReference type="Proteomes" id="UP001183414">
    <property type="component" value="Unassembled WGS sequence"/>
</dbReference>
<dbReference type="InterPro" id="IPR050979">
    <property type="entry name" value="LD-transpeptidase"/>
</dbReference>
<comment type="pathway">
    <text evidence="1 7">Cell wall biogenesis; peptidoglycan biosynthesis.</text>
</comment>
<evidence type="ECO:0000313" key="10">
    <source>
        <dbReference type="EMBL" id="MDT0382495.1"/>
    </source>
</evidence>
<evidence type="ECO:0000256" key="5">
    <source>
        <dbReference type="ARBA" id="ARBA00023315"/>
    </source>
</evidence>
<dbReference type="InterPro" id="IPR041280">
    <property type="entry name" value="Big_10"/>
</dbReference>
<evidence type="ECO:0000256" key="6">
    <source>
        <dbReference type="ARBA" id="ARBA00023316"/>
    </source>
</evidence>
<keyword evidence="2" id="KW-0808">Transferase</keyword>
<name>A0ABU2P0Q1_9ACTN</name>
<feature type="active site" description="Nucleophile" evidence="7">
    <location>
        <position position="343"/>
    </location>
</feature>
<organism evidence="10 11">
    <name type="scientific">Streptomyces hazeniae</name>
    <dbReference type="NCBI Taxonomy" id="3075538"/>
    <lineage>
        <taxon>Bacteria</taxon>
        <taxon>Bacillati</taxon>
        <taxon>Actinomycetota</taxon>
        <taxon>Actinomycetes</taxon>
        <taxon>Kitasatosporales</taxon>
        <taxon>Streptomycetaceae</taxon>
        <taxon>Streptomyces</taxon>
    </lineage>
</organism>
<dbReference type="SUPFAM" id="SSF141523">
    <property type="entry name" value="L,D-transpeptidase catalytic domain-like"/>
    <property type="match status" value="1"/>
</dbReference>